<evidence type="ECO:0000256" key="1">
    <source>
        <dbReference type="ARBA" id="ARBA00022837"/>
    </source>
</evidence>
<organism evidence="3 4">
    <name type="scientific">Diploptera punctata</name>
    <name type="common">Pacific beetle cockroach</name>
    <dbReference type="NCBI Taxonomy" id="6984"/>
    <lineage>
        <taxon>Eukaryota</taxon>
        <taxon>Metazoa</taxon>
        <taxon>Ecdysozoa</taxon>
        <taxon>Arthropoda</taxon>
        <taxon>Hexapoda</taxon>
        <taxon>Insecta</taxon>
        <taxon>Pterygota</taxon>
        <taxon>Neoptera</taxon>
        <taxon>Polyneoptera</taxon>
        <taxon>Dictyoptera</taxon>
        <taxon>Blattodea</taxon>
        <taxon>Blaberoidea</taxon>
        <taxon>Blaberidae</taxon>
        <taxon>Diplopterinae</taxon>
        <taxon>Diploptera</taxon>
    </lineage>
</organism>
<dbReference type="InterPro" id="IPR018247">
    <property type="entry name" value="EF_Hand_1_Ca_BS"/>
</dbReference>
<dbReference type="AlphaFoldDB" id="A0AAD7ZT65"/>
<dbReference type="Pfam" id="PF13499">
    <property type="entry name" value="EF-hand_7"/>
    <property type="match status" value="1"/>
</dbReference>
<dbReference type="Proteomes" id="UP001233999">
    <property type="component" value="Unassembled WGS sequence"/>
</dbReference>
<reference evidence="3" key="1">
    <citation type="journal article" date="2023" name="IScience">
        <title>Live-bearing cockroach genome reveals convergent evolutionary mechanisms linked to viviparity in insects and beyond.</title>
        <authorList>
            <person name="Fouks B."/>
            <person name="Harrison M.C."/>
            <person name="Mikhailova A.A."/>
            <person name="Marchal E."/>
            <person name="English S."/>
            <person name="Carruthers M."/>
            <person name="Jennings E.C."/>
            <person name="Chiamaka E.L."/>
            <person name="Frigard R.A."/>
            <person name="Pippel M."/>
            <person name="Attardo G.M."/>
            <person name="Benoit J.B."/>
            <person name="Bornberg-Bauer E."/>
            <person name="Tobe S.S."/>
        </authorList>
    </citation>
    <scope>NUCLEOTIDE SEQUENCE</scope>
    <source>
        <strain evidence="3">Stay&amp;Tobe</strain>
    </source>
</reference>
<protein>
    <recommendedName>
        <fullName evidence="2">EF-hand domain-containing protein</fullName>
    </recommendedName>
</protein>
<comment type="caution">
    <text evidence="3">The sequence shown here is derived from an EMBL/GenBank/DDBJ whole genome shotgun (WGS) entry which is preliminary data.</text>
</comment>
<dbReference type="PROSITE" id="PS00018">
    <property type="entry name" value="EF_HAND_1"/>
    <property type="match status" value="1"/>
</dbReference>
<dbReference type="GO" id="GO:0005509">
    <property type="term" value="F:calcium ion binding"/>
    <property type="evidence" value="ECO:0007669"/>
    <property type="project" value="InterPro"/>
</dbReference>
<evidence type="ECO:0000313" key="3">
    <source>
        <dbReference type="EMBL" id="KAJ9586006.1"/>
    </source>
</evidence>
<reference evidence="3" key="2">
    <citation type="submission" date="2023-05" db="EMBL/GenBank/DDBJ databases">
        <authorList>
            <person name="Fouks B."/>
        </authorList>
    </citation>
    <scope>NUCLEOTIDE SEQUENCE</scope>
    <source>
        <strain evidence="3">Stay&amp;Tobe</strain>
        <tissue evidence="3">Testes</tissue>
    </source>
</reference>
<keyword evidence="1" id="KW-0106">Calcium</keyword>
<dbReference type="InterPro" id="IPR011992">
    <property type="entry name" value="EF-hand-dom_pair"/>
</dbReference>
<accession>A0AAD7ZT65</accession>
<proteinExistence type="predicted"/>
<dbReference type="CDD" id="cd00051">
    <property type="entry name" value="EFh"/>
    <property type="match status" value="1"/>
</dbReference>
<gene>
    <name evidence="3" type="ORF">L9F63_020344</name>
</gene>
<feature type="domain" description="EF-hand" evidence="2">
    <location>
        <begin position="2"/>
        <end position="37"/>
    </location>
</feature>
<dbReference type="Gene3D" id="1.10.238.10">
    <property type="entry name" value="EF-hand"/>
    <property type="match status" value="1"/>
</dbReference>
<feature type="domain" description="EF-hand" evidence="2">
    <location>
        <begin position="44"/>
        <end position="71"/>
    </location>
</feature>
<name>A0AAD7ZT65_DIPPU</name>
<dbReference type="InterPro" id="IPR002048">
    <property type="entry name" value="EF_hand_dom"/>
</dbReference>
<sequence>MAHELQLEQLFRACDKRGTGHIGPSEFRELCAGFEIDPIDSDVIFTDLDHDGDGQVSLEDFAWGFRDFLAPGSRRGSMQVGIDSHIRGEMSLTREEAIRRQAEMEKRHSQAKYAWSNLVASVGELNVHKFLNKRLGSRICAPVINNMLFRVIKCTLCNKKS</sequence>
<evidence type="ECO:0000259" key="2">
    <source>
        <dbReference type="PROSITE" id="PS50222"/>
    </source>
</evidence>
<dbReference type="SUPFAM" id="SSF47473">
    <property type="entry name" value="EF-hand"/>
    <property type="match status" value="1"/>
</dbReference>
<keyword evidence="4" id="KW-1185">Reference proteome</keyword>
<dbReference type="PROSITE" id="PS50222">
    <property type="entry name" value="EF_HAND_2"/>
    <property type="match status" value="2"/>
</dbReference>
<evidence type="ECO:0000313" key="4">
    <source>
        <dbReference type="Proteomes" id="UP001233999"/>
    </source>
</evidence>
<dbReference type="EMBL" id="JASPKZ010007224">
    <property type="protein sequence ID" value="KAJ9586006.1"/>
    <property type="molecule type" value="Genomic_DNA"/>
</dbReference>
<dbReference type="SMART" id="SM00054">
    <property type="entry name" value="EFh"/>
    <property type="match status" value="2"/>
</dbReference>